<evidence type="ECO:0000259" key="12">
    <source>
        <dbReference type="Pfam" id="PF21447"/>
    </source>
</evidence>
<dbReference type="Pfam" id="PF02541">
    <property type="entry name" value="Ppx-GppA"/>
    <property type="match status" value="1"/>
</dbReference>
<accession>A0A1V3NNV9</accession>
<evidence type="ECO:0000256" key="10">
    <source>
        <dbReference type="ARBA" id="ARBA00047607"/>
    </source>
</evidence>
<dbReference type="AlphaFoldDB" id="A0A1V3NNV9"/>
<keyword evidence="9" id="KW-0472">Membrane</keyword>
<dbReference type="OrthoDB" id="9793035at2"/>
<evidence type="ECO:0000256" key="4">
    <source>
        <dbReference type="ARBA" id="ARBA00011738"/>
    </source>
</evidence>
<dbReference type="RefSeq" id="WP_077277946.1">
    <property type="nucleotide sequence ID" value="NZ_MVBK01000025.1"/>
</dbReference>
<dbReference type="PIRSF" id="PIRSF001267">
    <property type="entry name" value="Pyrophosphatase_GppA_Ppx"/>
    <property type="match status" value="1"/>
</dbReference>
<name>A0A1V3NNV9_9GAMM</name>
<dbReference type="Pfam" id="PF21447">
    <property type="entry name" value="Ppx-GppA_III"/>
    <property type="match status" value="1"/>
</dbReference>
<comment type="subunit">
    <text evidence="4">Homodimer.</text>
</comment>
<keyword evidence="8" id="KW-0378">Hydrolase</keyword>
<dbReference type="InterPro" id="IPR030673">
    <property type="entry name" value="PyroPPase_GppA_Ppx"/>
</dbReference>
<dbReference type="PANTHER" id="PTHR30005:SF14">
    <property type="entry name" value="EXOPOLYPHOSPHATASE"/>
    <property type="match status" value="1"/>
</dbReference>
<evidence type="ECO:0000256" key="1">
    <source>
        <dbReference type="ARBA" id="ARBA00001946"/>
    </source>
</evidence>
<sequence length="500" mass="55081">MFRRRKVPEVVAAVDLGSNSFHMIVARVQQGHVHMLDRLRETVRLAAGLDARDNLTEEAMERALGCLERFGQRVRDLPQGAVRAVGTNTLRKARNASEFMARAAAALGHPIEVIGGHEEARLIYLGVSHALADDGGRRLVVDIGGGSTELIIGERFEPLHGESLYMGCVSFSRLYFPQGRITETGWRTADIAARLELQPLERPFRALGWKDALGASGTLLAVERVLRELGWAQGGVTLEGLHRLREAILSAGDVSRLDLSGLSDDRKPVFPGGVAVLLAIFEALGIESMQVSDGALREGLVYDLLGRISHEDVRTRTIEGLMGRFQVDAAHAERVETTARGLLEQVGEDWEMDEDAADTLSWAARLHELGLAIAHAGYHKHGAYLLANADLAGFSRQGQQWLALLVLAHRRKFPVKAIEQTVPRELRPRLTRLAVLLRLAVLFRRSRSDVAPELQSLATGRNSVKLVFAPGWLDAHPLTRADLDRERDFLKVAGMKLKVV</sequence>
<dbReference type="Gene3D" id="3.30.420.150">
    <property type="entry name" value="Exopolyphosphatase. Domain 2"/>
    <property type="match status" value="1"/>
</dbReference>
<reference evidence="13 14" key="1">
    <citation type="submission" date="2017-02" db="EMBL/GenBank/DDBJ databases">
        <title>Genomic diversity within the haloalkaliphilic genus Thioalkalivibrio.</title>
        <authorList>
            <person name="Ahn A.-C."/>
            <person name="Meier-Kolthoff J."/>
            <person name="Overmars L."/>
            <person name="Richter M."/>
            <person name="Woyke T."/>
            <person name="Sorokin D.Y."/>
            <person name="Muyzer G."/>
        </authorList>
    </citation>
    <scope>NUCLEOTIDE SEQUENCE [LARGE SCALE GENOMIC DNA]</scope>
    <source>
        <strain evidence="13 14">ALJD</strain>
    </source>
</reference>
<proteinExistence type="inferred from homology"/>
<feature type="domain" description="Ppx/GppA phosphatase C-terminal" evidence="12">
    <location>
        <begin position="313"/>
        <end position="486"/>
    </location>
</feature>
<dbReference type="CDD" id="cd24053">
    <property type="entry name" value="ASKHA_NBD_EcPPX-GppA-like"/>
    <property type="match status" value="1"/>
</dbReference>
<dbReference type="EC" id="3.6.1.11" evidence="5"/>
<evidence type="ECO:0000313" key="14">
    <source>
        <dbReference type="Proteomes" id="UP000189462"/>
    </source>
</evidence>
<evidence type="ECO:0000256" key="6">
    <source>
        <dbReference type="ARBA" id="ARBA00020416"/>
    </source>
</evidence>
<keyword evidence="14" id="KW-1185">Reference proteome</keyword>
<dbReference type="InterPro" id="IPR043129">
    <property type="entry name" value="ATPase_NBD"/>
</dbReference>
<evidence type="ECO:0000256" key="3">
    <source>
        <dbReference type="ARBA" id="ARBA00007125"/>
    </source>
</evidence>
<dbReference type="PANTHER" id="PTHR30005">
    <property type="entry name" value="EXOPOLYPHOSPHATASE"/>
    <property type="match status" value="1"/>
</dbReference>
<evidence type="ECO:0000256" key="5">
    <source>
        <dbReference type="ARBA" id="ARBA00012451"/>
    </source>
</evidence>
<dbReference type="InterPro" id="IPR022371">
    <property type="entry name" value="Exopolyphosphatase"/>
</dbReference>
<protein>
    <recommendedName>
        <fullName evidence="6">Exopolyphosphatase</fullName>
        <ecNumber evidence="5">3.6.1.11</ecNumber>
    </recommendedName>
</protein>
<comment type="cofactor">
    <cofactor evidence="1">
        <name>Mg(2+)</name>
        <dbReference type="ChEBI" id="CHEBI:18420"/>
    </cofactor>
</comment>
<organism evidence="13 14">
    <name type="scientific">Thioalkalivibrio denitrificans</name>
    <dbReference type="NCBI Taxonomy" id="108003"/>
    <lineage>
        <taxon>Bacteria</taxon>
        <taxon>Pseudomonadati</taxon>
        <taxon>Pseudomonadota</taxon>
        <taxon>Gammaproteobacteria</taxon>
        <taxon>Chromatiales</taxon>
        <taxon>Ectothiorhodospiraceae</taxon>
        <taxon>Thioalkalivibrio</taxon>
    </lineage>
</organism>
<dbReference type="InterPro" id="IPR048950">
    <property type="entry name" value="Ppx_GppA_C"/>
</dbReference>
<evidence type="ECO:0000256" key="2">
    <source>
        <dbReference type="ARBA" id="ARBA00004202"/>
    </source>
</evidence>
<dbReference type="GO" id="GO:0006798">
    <property type="term" value="P:polyphosphate catabolic process"/>
    <property type="evidence" value="ECO:0007669"/>
    <property type="project" value="TreeGrafter"/>
</dbReference>
<dbReference type="FunFam" id="3.30.420.150:FF:000001">
    <property type="entry name" value="Guanosine-5'-triphosphate,3'-diphosphate pyrophosphatase"/>
    <property type="match status" value="1"/>
</dbReference>
<dbReference type="SUPFAM" id="SSF109604">
    <property type="entry name" value="HD-domain/PDEase-like"/>
    <property type="match status" value="1"/>
</dbReference>
<evidence type="ECO:0000313" key="13">
    <source>
        <dbReference type="EMBL" id="OOG26799.1"/>
    </source>
</evidence>
<dbReference type="NCBIfam" id="TIGR03706">
    <property type="entry name" value="exo_poly_only"/>
    <property type="match status" value="1"/>
</dbReference>
<dbReference type="InterPro" id="IPR003695">
    <property type="entry name" value="Ppx_GppA_N"/>
</dbReference>
<evidence type="ECO:0000256" key="7">
    <source>
        <dbReference type="ARBA" id="ARBA00022475"/>
    </source>
</evidence>
<evidence type="ECO:0000259" key="11">
    <source>
        <dbReference type="Pfam" id="PF02541"/>
    </source>
</evidence>
<dbReference type="Proteomes" id="UP000189462">
    <property type="component" value="Unassembled WGS sequence"/>
</dbReference>
<evidence type="ECO:0000256" key="8">
    <source>
        <dbReference type="ARBA" id="ARBA00022801"/>
    </source>
</evidence>
<dbReference type="EMBL" id="MVBK01000025">
    <property type="protein sequence ID" value="OOG26799.1"/>
    <property type="molecule type" value="Genomic_DNA"/>
</dbReference>
<comment type="caution">
    <text evidence="13">The sequence shown here is derived from an EMBL/GenBank/DDBJ whole genome shotgun (WGS) entry which is preliminary data.</text>
</comment>
<dbReference type="Gene3D" id="1.10.3210.10">
    <property type="entry name" value="Hypothetical protein af1432"/>
    <property type="match status" value="1"/>
</dbReference>
<dbReference type="SUPFAM" id="SSF53067">
    <property type="entry name" value="Actin-like ATPase domain"/>
    <property type="match status" value="2"/>
</dbReference>
<comment type="catalytic activity">
    <reaction evidence="10">
        <text>[phosphate](n) + H2O = [phosphate](n-1) + phosphate + H(+)</text>
        <dbReference type="Rhea" id="RHEA:21528"/>
        <dbReference type="Rhea" id="RHEA-COMP:9859"/>
        <dbReference type="Rhea" id="RHEA-COMP:14279"/>
        <dbReference type="ChEBI" id="CHEBI:15377"/>
        <dbReference type="ChEBI" id="CHEBI:15378"/>
        <dbReference type="ChEBI" id="CHEBI:16838"/>
        <dbReference type="ChEBI" id="CHEBI:43474"/>
        <dbReference type="EC" id="3.6.1.11"/>
    </reaction>
</comment>
<feature type="domain" description="Ppx/GppA phosphatase N-terminal" evidence="11">
    <location>
        <begin position="24"/>
        <end position="306"/>
    </location>
</feature>
<dbReference type="FunFam" id="3.30.420.40:FF:000023">
    <property type="entry name" value="Guanosine-5'-triphosphate,3'-diphosphate pyrophosphatase"/>
    <property type="match status" value="1"/>
</dbReference>
<dbReference type="GO" id="GO:0005886">
    <property type="term" value="C:plasma membrane"/>
    <property type="evidence" value="ECO:0007669"/>
    <property type="project" value="UniProtKB-SubCell"/>
</dbReference>
<comment type="similarity">
    <text evidence="3">Belongs to the GppA/Ppx family.</text>
</comment>
<evidence type="ECO:0000256" key="9">
    <source>
        <dbReference type="ARBA" id="ARBA00023136"/>
    </source>
</evidence>
<dbReference type="InterPro" id="IPR050273">
    <property type="entry name" value="GppA/Ppx_hydrolase"/>
</dbReference>
<gene>
    <name evidence="13" type="ORF">B1C78_04490</name>
</gene>
<dbReference type="GO" id="GO:0004309">
    <property type="term" value="F:exopolyphosphatase activity"/>
    <property type="evidence" value="ECO:0007669"/>
    <property type="project" value="UniProtKB-EC"/>
</dbReference>
<keyword evidence="7" id="KW-1003">Cell membrane</keyword>
<dbReference type="Gene3D" id="3.30.420.40">
    <property type="match status" value="1"/>
</dbReference>
<comment type="subcellular location">
    <subcellularLocation>
        <location evidence="2">Cell membrane</location>
        <topology evidence="2">Peripheral membrane protein</topology>
    </subcellularLocation>
</comment>
<dbReference type="STRING" id="108003.B1C78_04490"/>